<dbReference type="PANTHER" id="PTHR43356:SF3">
    <property type="entry name" value="PHOSPHATE ACETYLTRANSFERASE"/>
    <property type="match status" value="1"/>
</dbReference>
<evidence type="ECO:0000256" key="8">
    <source>
        <dbReference type="ARBA" id="ARBA00022490"/>
    </source>
</evidence>
<dbReference type="Gene3D" id="3.40.50.10750">
    <property type="entry name" value="Isocitrate/Isopropylmalate dehydrogenase-like"/>
    <property type="match status" value="1"/>
</dbReference>
<name>A0ABY7ALP9_9ALTE</name>
<keyword evidence="8 12" id="KW-0963">Cytoplasm</keyword>
<keyword evidence="9 12" id="KW-0808">Transferase</keyword>
<comment type="catalytic activity">
    <reaction evidence="12">
        <text>acetyl-CoA + phosphate = acetyl phosphate + CoA</text>
        <dbReference type="Rhea" id="RHEA:19521"/>
        <dbReference type="ChEBI" id="CHEBI:22191"/>
        <dbReference type="ChEBI" id="CHEBI:43474"/>
        <dbReference type="ChEBI" id="CHEBI:57287"/>
        <dbReference type="ChEBI" id="CHEBI:57288"/>
        <dbReference type="EC" id="2.3.1.8"/>
    </reaction>
</comment>
<comment type="function">
    <text evidence="12">Involved in acetate metabolism.</text>
</comment>
<dbReference type="NCBIfam" id="NF007233">
    <property type="entry name" value="PRK09653.1"/>
    <property type="match status" value="1"/>
</dbReference>
<dbReference type="Gene3D" id="3.40.1390.20">
    <property type="entry name" value="HprK N-terminal domain-like"/>
    <property type="match status" value="1"/>
</dbReference>
<evidence type="ECO:0000256" key="7">
    <source>
        <dbReference type="ARBA" id="ARBA00021528"/>
    </source>
</evidence>
<evidence type="ECO:0000256" key="2">
    <source>
        <dbReference type="ARBA" id="ARBA00004989"/>
    </source>
</evidence>
<evidence type="ECO:0000256" key="11">
    <source>
        <dbReference type="ARBA" id="ARBA00031108"/>
    </source>
</evidence>
<dbReference type="InterPro" id="IPR042112">
    <property type="entry name" value="P_AcTrfase_dom2"/>
</dbReference>
<dbReference type="EMBL" id="CP109965">
    <property type="protein sequence ID" value="WAJ70148.1"/>
    <property type="molecule type" value="Genomic_DNA"/>
</dbReference>
<feature type="domain" description="Phosphate acetyl/butaryl transferase" evidence="13">
    <location>
        <begin position="388"/>
        <end position="703"/>
    </location>
</feature>
<evidence type="ECO:0000256" key="4">
    <source>
        <dbReference type="ARBA" id="ARBA00009786"/>
    </source>
</evidence>
<dbReference type="EC" id="2.3.1.8" evidence="6 12"/>
<dbReference type="InterPro" id="IPR050500">
    <property type="entry name" value="Phos_Acetyltrans/Butyryltrans"/>
</dbReference>
<dbReference type="SUPFAM" id="SSF52540">
    <property type="entry name" value="P-loop containing nucleoside triphosphate hydrolases"/>
    <property type="match status" value="1"/>
</dbReference>
<evidence type="ECO:0000313" key="15">
    <source>
        <dbReference type="EMBL" id="WAJ70148.1"/>
    </source>
</evidence>
<dbReference type="CDD" id="cd03109">
    <property type="entry name" value="DTBS"/>
    <property type="match status" value="1"/>
</dbReference>
<dbReference type="GO" id="GO:0008959">
    <property type="term" value="F:phosphate acetyltransferase activity"/>
    <property type="evidence" value="ECO:0007669"/>
    <property type="project" value="UniProtKB-EC"/>
</dbReference>
<evidence type="ECO:0000256" key="3">
    <source>
        <dbReference type="ARBA" id="ARBA00008756"/>
    </source>
</evidence>
<protein>
    <recommendedName>
        <fullName evidence="7 12">Phosphate acetyltransferase</fullName>
        <ecNumber evidence="6 12">2.3.1.8</ecNumber>
    </recommendedName>
    <alternativeName>
        <fullName evidence="11 12">Phosphotransacetylase</fullName>
    </alternativeName>
</protein>
<reference evidence="15" key="1">
    <citation type="submission" date="2022-10" db="EMBL/GenBank/DDBJ databases">
        <title>Catenovulum adriacola sp. nov. isolated in the Harbour of Susak.</title>
        <authorList>
            <person name="Schoch T."/>
            <person name="Reich S.J."/>
            <person name="Stoeferle S."/>
            <person name="Flaiz M."/>
            <person name="Kazda M."/>
            <person name="Riedel C.U."/>
            <person name="Duerre P."/>
        </authorList>
    </citation>
    <scope>NUCLEOTIDE SEQUENCE</scope>
    <source>
        <strain evidence="15">TS8</strain>
    </source>
</reference>
<dbReference type="InterPro" id="IPR027417">
    <property type="entry name" value="P-loop_NTPase"/>
</dbReference>
<dbReference type="PANTHER" id="PTHR43356">
    <property type="entry name" value="PHOSPHATE ACETYLTRANSFERASE"/>
    <property type="match status" value="1"/>
</dbReference>
<proteinExistence type="inferred from homology"/>
<dbReference type="Proteomes" id="UP001163726">
    <property type="component" value="Chromosome"/>
</dbReference>
<comment type="domain">
    <text evidence="12">The N-terminal region seems to be important for proper quaternary structure. The C-terminal region contains the substrate-binding site.</text>
</comment>
<evidence type="ECO:0000259" key="13">
    <source>
        <dbReference type="Pfam" id="PF01515"/>
    </source>
</evidence>
<evidence type="ECO:0000313" key="16">
    <source>
        <dbReference type="Proteomes" id="UP001163726"/>
    </source>
</evidence>
<feature type="domain" description="DRTGG" evidence="14">
    <location>
        <begin position="231"/>
        <end position="342"/>
    </location>
</feature>
<dbReference type="Gene3D" id="3.40.50.300">
    <property type="entry name" value="P-loop containing nucleotide triphosphate hydrolases"/>
    <property type="match status" value="1"/>
</dbReference>
<comment type="subunit">
    <text evidence="5">Homohexamer.</text>
</comment>
<dbReference type="PIRSF" id="PIRSF006107">
    <property type="entry name" value="PhpActrans_proteobac"/>
    <property type="match status" value="1"/>
</dbReference>
<keyword evidence="16" id="KW-1185">Reference proteome</keyword>
<comment type="subcellular location">
    <subcellularLocation>
        <location evidence="1 12">Cytoplasm</location>
    </subcellularLocation>
</comment>
<dbReference type="Pfam" id="PF13500">
    <property type="entry name" value="AAA_26"/>
    <property type="match status" value="1"/>
</dbReference>
<organism evidence="15 16">
    <name type="scientific">Catenovulum adriaticum</name>
    <dbReference type="NCBI Taxonomy" id="2984846"/>
    <lineage>
        <taxon>Bacteria</taxon>
        <taxon>Pseudomonadati</taxon>
        <taxon>Pseudomonadota</taxon>
        <taxon>Gammaproteobacteria</taxon>
        <taxon>Alteromonadales</taxon>
        <taxon>Alteromonadaceae</taxon>
        <taxon>Catenovulum</taxon>
    </lineage>
</organism>
<evidence type="ECO:0000256" key="12">
    <source>
        <dbReference type="PIRNR" id="PIRNR006107"/>
    </source>
</evidence>
<evidence type="ECO:0000256" key="9">
    <source>
        <dbReference type="ARBA" id="ARBA00022679"/>
    </source>
</evidence>
<dbReference type="Pfam" id="PF07085">
    <property type="entry name" value="DRTGG"/>
    <property type="match status" value="1"/>
</dbReference>
<accession>A0ABY7ALP9</accession>
<dbReference type="InterPro" id="IPR016475">
    <property type="entry name" value="P-Actrans_bac"/>
</dbReference>
<comment type="similarity">
    <text evidence="4 12">In the N-terminal section; belongs to the CobB/CobQ family.</text>
</comment>
<evidence type="ECO:0000259" key="14">
    <source>
        <dbReference type="Pfam" id="PF07085"/>
    </source>
</evidence>
<evidence type="ECO:0000256" key="1">
    <source>
        <dbReference type="ARBA" id="ARBA00004496"/>
    </source>
</evidence>
<dbReference type="InterPro" id="IPR004614">
    <property type="entry name" value="P_AcTrfase"/>
</dbReference>
<dbReference type="SUPFAM" id="SSF75138">
    <property type="entry name" value="HprK N-terminal domain-like"/>
    <property type="match status" value="1"/>
</dbReference>
<dbReference type="InterPro" id="IPR002505">
    <property type="entry name" value="PTA_PTB"/>
</dbReference>
<dbReference type="InterPro" id="IPR042113">
    <property type="entry name" value="P_AcTrfase_dom1"/>
</dbReference>
<dbReference type="NCBIfam" id="TIGR00651">
    <property type="entry name" value="pta"/>
    <property type="match status" value="1"/>
</dbReference>
<dbReference type="InterPro" id="IPR028979">
    <property type="entry name" value="Ser_kin/Pase_Hpr-like_N_sf"/>
</dbReference>
<dbReference type="InterPro" id="IPR010766">
    <property type="entry name" value="DRTGG"/>
</dbReference>
<sequence>MNHSLFLTPTGYGAGLTSVCLGLVRSLDQLGVRVAFCKPIAQHGGLAQQIDPSLLFVNAMQGLTPPDPIPLEKAQRMLANGDIEQLMEEVVTICEESAKDADLLIIEGLVPQKNLPFIVRINTQIANTLDSDVILVAAKNELSELELNQQISLSSNFYGGTRSKKVLGCILNKVGAPAGRIQALMALDDGEVSPIEPVKDLSQLAVFKPKEFRCLGQVRYNPQLLAPRTIDIHQHLDCQILNPNADLNRRVLGVSICARKLTNMLHTLKAGTLVVTPGDRDDILLTACMAVLNGVPLAGILLTGGYMPDKALMNLCQAAFDTGVAIMLVNSNTYRTAQYLDELNSDVPADDNIRMEQVMNAVAESLDVNWFAEHIKVKRTPRLSPAAFRHHLVQSARSQPKTIVLPEGEEPRTIHAAVICAQKQIANCILLGDPEVIKRSAESLSIELPDRVKIVSPQSILNDYVEPIMEMRKHKGITEDTARELLEDTVVLGTMMLALNKVDGLVSGAVNTTANTIRPALQLIKTAPESKLVSSVFFMCLPEQVLVYGDCAVNPDPSAEALADIAIQSGDSAKAFGITPKIAMISYSTGESGIGSDVDKVREATKIAQQKRPDLLIDGPLQYDAASVASVAAKKAPDSPVAGQATVFVFPDLNTGNTTYKAVQRSANVVSIGPMLQGLRKPVNDLSRGALVEDIVYTIALTAIQAQNS</sequence>
<keyword evidence="10 12" id="KW-0012">Acyltransferase</keyword>
<gene>
    <name evidence="15" type="primary">pta</name>
    <name evidence="15" type="ORF">OLW01_13545</name>
</gene>
<dbReference type="SUPFAM" id="SSF53659">
    <property type="entry name" value="Isocitrate/Isopropylmalate dehydrogenase-like"/>
    <property type="match status" value="1"/>
</dbReference>
<dbReference type="NCBIfam" id="NF004167">
    <property type="entry name" value="PRK05632.1"/>
    <property type="match status" value="1"/>
</dbReference>
<dbReference type="Pfam" id="PF01515">
    <property type="entry name" value="PTA_PTB"/>
    <property type="match status" value="1"/>
</dbReference>
<evidence type="ECO:0000256" key="6">
    <source>
        <dbReference type="ARBA" id="ARBA00012707"/>
    </source>
</evidence>
<dbReference type="RefSeq" id="WP_268074451.1">
    <property type="nucleotide sequence ID" value="NZ_CP109965.1"/>
</dbReference>
<comment type="similarity">
    <text evidence="3 12">In the C-terminal section; belongs to the phosphate acetyltransferase and butyryltransferase family.</text>
</comment>
<dbReference type="Gene3D" id="3.40.50.10950">
    <property type="match status" value="1"/>
</dbReference>
<comment type="pathway">
    <text evidence="2 12">Metabolic intermediate biosynthesis; acetyl-CoA biosynthesis; acetyl-CoA from acetate: step 2/2.</text>
</comment>
<evidence type="ECO:0000256" key="5">
    <source>
        <dbReference type="ARBA" id="ARBA00011643"/>
    </source>
</evidence>
<evidence type="ECO:0000256" key="10">
    <source>
        <dbReference type="ARBA" id="ARBA00023315"/>
    </source>
</evidence>